<evidence type="ECO:0000256" key="2">
    <source>
        <dbReference type="SAM" id="Phobius"/>
    </source>
</evidence>
<dbReference type="SUPFAM" id="SSF48726">
    <property type="entry name" value="Immunoglobulin"/>
    <property type="match status" value="1"/>
</dbReference>
<comment type="caution">
    <text evidence="4">The sequence shown here is derived from an EMBL/GenBank/DDBJ whole genome shotgun (WGS) entry which is preliminary data.</text>
</comment>
<evidence type="ECO:0000313" key="4">
    <source>
        <dbReference type="EMBL" id="CAK6978788.1"/>
    </source>
</evidence>
<dbReference type="GO" id="GO:0009897">
    <property type="term" value="C:external side of plasma membrane"/>
    <property type="evidence" value="ECO:0007669"/>
    <property type="project" value="TreeGrafter"/>
</dbReference>
<feature type="compositionally biased region" description="Polar residues" evidence="1">
    <location>
        <begin position="1"/>
        <end position="11"/>
    </location>
</feature>
<feature type="domain" description="Ig-like" evidence="3">
    <location>
        <begin position="151"/>
        <end position="229"/>
    </location>
</feature>
<feature type="domain" description="Ig-like" evidence="3">
    <location>
        <begin position="31"/>
        <end position="122"/>
    </location>
</feature>
<gene>
    <name evidence="4" type="ORF">FSCOSCO3_A035745</name>
</gene>
<organism evidence="4 5">
    <name type="scientific">Scomber scombrus</name>
    <name type="common">Atlantic mackerel</name>
    <name type="synonym">Scomber vernalis</name>
    <dbReference type="NCBI Taxonomy" id="13677"/>
    <lineage>
        <taxon>Eukaryota</taxon>
        <taxon>Metazoa</taxon>
        <taxon>Chordata</taxon>
        <taxon>Craniata</taxon>
        <taxon>Vertebrata</taxon>
        <taxon>Euteleostomi</taxon>
        <taxon>Actinopterygii</taxon>
        <taxon>Neopterygii</taxon>
        <taxon>Teleostei</taxon>
        <taxon>Neoteleostei</taxon>
        <taxon>Acanthomorphata</taxon>
        <taxon>Pelagiaria</taxon>
        <taxon>Scombriformes</taxon>
        <taxon>Scombridae</taxon>
        <taxon>Scomber</taxon>
    </lineage>
</organism>
<dbReference type="GO" id="GO:0035723">
    <property type="term" value="P:interleukin-15-mediated signaling pathway"/>
    <property type="evidence" value="ECO:0007669"/>
    <property type="project" value="TreeGrafter"/>
</dbReference>
<sequence>VKATPPTTKSTIESRAKEATTKTPAATDAPPAVTGLNLLYITVRDGDESTLSCKNVMTDQDKCNSTSWIFSHSTNTAAVELIKLGQIGENAKAKSDRLSVTADCSLVIKKVKVEDVGLYGCQQFDRSGRKQGRGSLVYLSVVSMTEHKDTDKVKLNCSVSTSDGCRYTVKWLYEGRDWDKNTRELQTSQSTCSATVLLTSHFMYTSNYTVWKCKVTQVNSGIVQLYNFSPQFSGEAATTTGPETTATQEGTLSFPVWWLLVAVASAALIVAAVVVVAIRRKKTTGNNTQMIQGLSLNPAVTQSGLETSQDTVDPEEGVSYASISYTKKSNSKAWVRGDDDDDAVTYSTVKASSSSAGASTDLSNLYATVKLQQQQNLQQQNLQQQLNLKQQQHKKVRLQQQQNLKQQQHKKVRGDGDAAVTYSTVKTSSSA</sequence>
<dbReference type="Proteomes" id="UP001314229">
    <property type="component" value="Unassembled WGS sequence"/>
</dbReference>
<dbReference type="GO" id="GO:0042289">
    <property type="term" value="F:MHC class II protein binding"/>
    <property type="evidence" value="ECO:0007669"/>
    <property type="project" value="TreeGrafter"/>
</dbReference>
<keyword evidence="2" id="KW-1133">Transmembrane helix</keyword>
<dbReference type="InterPro" id="IPR013106">
    <property type="entry name" value="Ig_V-set"/>
</dbReference>
<accession>A0AAV1Q457</accession>
<feature type="compositionally biased region" description="Low complexity" evidence="1">
    <location>
        <begin position="21"/>
        <end position="30"/>
    </location>
</feature>
<dbReference type="InterPro" id="IPR036179">
    <property type="entry name" value="Ig-like_dom_sf"/>
</dbReference>
<reference evidence="4 5" key="1">
    <citation type="submission" date="2024-01" db="EMBL/GenBank/DDBJ databases">
        <authorList>
            <person name="Alioto T."/>
            <person name="Alioto T."/>
            <person name="Gomez Garrido J."/>
        </authorList>
    </citation>
    <scope>NUCLEOTIDE SEQUENCE [LARGE SCALE GENOMIC DNA]</scope>
</reference>
<evidence type="ECO:0000256" key="1">
    <source>
        <dbReference type="SAM" id="MobiDB-lite"/>
    </source>
</evidence>
<dbReference type="GO" id="GO:0070374">
    <property type="term" value="P:positive regulation of ERK1 and ERK2 cascade"/>
    <property type="evidence" value="ECO:0007669"/>
    <property type="project" value="TreeGrafter"/>
</dbReference>
<feature type="transmembrane region" description="Helical" evidence="2">
    <location>
        <begin position="256"/>
        <end position="278"/>
    </location>
</feature>
<dbReference type="PANTHER" id="PTHR11422:SF5">
    <property type="entry name" value="DIVERSE IMMUNOGLOBULIN DOMAIN-CONTAINING PROTEIN 1.1 ISOFORM X1-RELATED"/>
    <property type="match status" value="1"/>
</dbReference>
<dbReference type="GO" id="GO:0042110">
    <property type="term" value="P:T cell activation"/>
    <property type="evidence" value="ECO:0007669"/>
    <property type="project" value="TreeGrafter"/>
</dbReference>
<evidence type="ECO:0000259" key="3">
    <source>
        <dbReference type="PROSITE" id="PS50835"/>
    </source>
</evidence>
<dbReference type="AlphaFoldDB" id="A0AAV1Q457"/>
<feature type="compositionally biased region" description="Polar residues" evidence="1">
    <location>
        <begin position="421"/>
        <end position="431"/>
    </location>
</feature>
<dbReference type="PROSITE" id="PS50835">
    <property type="entry name" value="IG_LIKE"/>
    <property type="match status" value="2"/>
</dbReference>
<dbReference type="InterPro" id="IPR007110">
    <property type="entry name" value="Ig-like_dom"/>
</dbReference>
<dbReference type="Gene3D" id="2.60.40.10">
    <property type="entry name" value="Immunoglobulins"/>
    <property type="match status" value="1"/>
</dbReference>
<name>A0AAV1Q457_SCOSC</name>
<keyword evidence="2" id="KW-0472">Membrane</keyword>
<dbReference type="InterPro" id="IPR013783">
    <property type="entry name" value="Ig-like_fold"/>
</dbReference>
<feature type="region of interest" description="Disordered" evidence="1">
    <location>
        <begin position="1"/>
        <end position="30"/>
    </location>
</feature>
<dbReference type="EMBL" id="CAWUFR010000518">
    <property type="protein sequence ID" value="CAK6978788.1"/>
    <property type="molecule type" value="Genomic_DNA"/>
</dbReference>
<keyword evidence="2" id="KW-0812">Transmembrane</keyword>
<dbReference type="GO" id="GO:0045121">
    <property type="term" value="C:membrane raft"/>
    <property type="evidence" value="ECO:0007669"/>
    <property type="project" value="TreeGrafter"/>
</dbReference>
<feature type="region of interest" description="Disordered" evidence="1">
    <location>
        <begin position="399"/>
        <end position="431"/>
    </location>
</feature>
<evidence type="ECO:0000313" key="5">
    <source>
        <dbReference type="Proteomes" id="UP001314229"/>
    </source>
</evidence>
<protein>
    <submittedName>
        <fullName evidence="4">Uncharacterized protein LOC122965556</fullName>
    </submittedName>
</protein>
<dbReference type="PANTHER" id="PTHR11422">
    <property type="entry name" value="T-CELL SURFACE GLYCOPROTEIN CD4"/>
    <property type="match status" value="1"/>
</dbReference>
<dbReference type="Pfam" id="PF07686">
    <property type="entry name" value="V-set"/>
    <property type="match status" value="1"/>
</dbReference>
<proteinExistence type="predicted"/>
<keyword evidence="5" id="KW-1185">Reference proteome</keyword>
<feature type="non-terminal residue" evidence="4">
    <location>
        <position position="1"/>
    </location>
</feature>
<dbReference type="GO" id="GO:1990782">
    <property type="term" value="F:protein tyrosine kinase binding"/>
    <property type="evidence" value="ECO:0007669"/>
    <property type="project" value="TreeGrafter"/>
</dbReference>